<comment type="cofactor">
    <cofactor evidence="12">
        <name>Mg(2+)</name>
        <dbReference type="ChEBI" id="CHEBI:18420"/>
    </cofactor>
    <text evidence="12">Requires a divalent cation, most likely magnesium in vivo, as an electrophilic catalyst to aid phosphoryl group transfer. It is the chelate of the metal and the nucleotide that is the actual substrate.</text>
</comment>
<feature type="binding site" evidence="12">
    <location>
        <begin position="38"/>
        <end position="42"/>
    </location>
    <ligand>
        <name>substrate</name>
    </ligand>
</feature>
<evidence type="ECO:0000256" key="9">
    <source>
        <dbReference type="ARBA" id="ARBA00022842"/>
    </source>
</evidence>
<keyword evidence="10 12" id="KW-0630">Potassium</keyword>
<dbReference type="PATRIC" id="fig|1423810.4.peg.741"/>
<evidence type="ECO:0000256" key="4">
    <source>
        <dbReference type="ARBA" id="ARBA00022679"/>
    </source>
</evidence>
<evidence type="ECO:0000313" key="15">
    <source>
        <dbReference type="Proteomes" id="UP000051789"/>
    </source>
</evidence>
<organism evidence="14 15">
    <name type="scientific">Lacticaseibacillus thailandensis DSM 22698 = JCM 13996</name>
    <dbReference type="NCBI Taxonomy" id="1423810"/>
    <lineage>
        <taxon>Bacteria</taxon>
        <taxon>Bacillati</taxon>
        <taxon>Bacillota</taxon>
        <taxon>Bacilli</taxon>
        <taxon>Lactobacillales</taxon>
        <taxon>Lactobacillaceae</taxon>
        <taxon>Lacticaseibacillus</taxon>
    </lineage>
</organism>
<evidence type="ECO:0000256" key="11">
    <source>
        <dbReference type="ARBA" id="ARBA00023277"/>
    </source>
</evidence>
<keyword evidence="5 12" id="KW-0479">Metal-binding</keyword>
<dbReference type="InterPro" id="IPR002173">
    <property type="entry name" value="Carboh/pur_kinase_PfkB_CS"/>
</dbReference>
<comment type="similarity">
    <text evidence="1">Belongs to the carbohydrate kinase pfkB family.</text>
</comment>
<dbReference type="GO" id="GO:0004747">
    <property type="term" value="F:ribokinase activity"/>
    <property type="evidence" value="ECO:0007669"/>
    <property type="project" value="UniProtKB-UniRule"/>
</dbReference>
<dbReference type="NCBIfam" id="TIGR02152">
    <property type="entry name" value="D_ribokin_bact"/>
    <property type="match status" value="1"/>
</dbReference>
<dbReference type="PROSITE" id="PS00584">
    <property type="entry name" value="PFKB_KINASES_2"/>
    <property type="match status" value="1"/>
</dbReference>
<dbReference type="InterPro" id="IPR011611">
    <property type="entry name" value="PfkB_dom"/>
</dbReference>
<feature type="binding site" evidence="12">
    <location>
        <position position="290"/>
    </location>
    <ligand>
        <name>K(+)</name>
        <dbReference type="ChEBI" id="CHEBI:29103"/>
    </ligand>
</feature>
<feature type="binding site" evidence="12">
    <location>
        <position position="184"/>
    </location>
    <ligand>
        <name>ATP</name>
        <dbReference type="ChEBI" id="CHEBI:30616"/>
    </ligand>
</feature>
<sequence>MTLAIIGSINLDQIFAVQQIPHPGETLIADSLTEAPGGKGANQAVAAALNGVDVDFIGRVGDDGSGISLRQSLVAKGVQATHLITDTHEPTGRAVIMVEPSGENRIVVASGANAAVTMADVQPVLEQLGPDDFLMATFESPIQTITDAFTAAKQHGVKTVLNPAPARHGVPIGLLAATDIIIPNEGEATALTGIDMVDAAATAEAAATLRQQGAGEVIITLAERGSYYSGPSGDFSVPAYTVQAVDTTGAGDTFIGAFLSQYGQGDVAAAIDYATAASAIAVAHAGGQPSIPSADAVTAFLKEAH</sequence>
<feature type="binding site" evidence="12">
    <location>
        <begin position="10"/>
        <end position="12"/>
    </location>
    <ligand>
        <name>substrate</name>
    </ligand>
</feature>
<evidence type="ECO:0000256" key="12">
    <source>
        <dbReference type="HAMAP-Rule" id="MF_01987"/>
    </source>
</evidence>
<accession>A0A0R2C9F4</accession>
<dbReference type="GO" id="GO:0046872">
    <property type="term" value="F:metal ion binding"/>
    <property type="evidence" value="ECO:0007669"/>
    <property type="project" value="UniProtKB-KW"/>
</dbReference>
<comment type="function">
    <text evidence="12">Catalyzes the phosphorylation of ribose at O-5 in a reaction requiring ATP and magnesium. The resulting D-ribose-5-phosphate can then be used either for sythesis of nucleotides, histidine, and tryptophan, or as a component of the pentose phosphate pathway.</text>
</comment>
<comment type="similarity">
    <text evidence="12">Belongs to the carbohydrate kinase PfkB family. Ribokinase subfamily.</text>
</comment>
<dbReference type="Gene3D" id="3.40.1190.20">
    <property type="match status" value="1"/>
</dbReference>
<evidence type="ECO:0000256" key="5">
    <source>
        <dbReference type="ARBA" id="ARBA00022723"/>
    </source>
</evidence>
<dbReference type="GO" id="GO:0019303">
    <property type="term" value="P:D-ribose catabolic process"/>
    <property type="evidence" value="ECO:0007669"/>
    <property type="project" value="UniProtKB-UniRule"/>
</dbReference>
<comment type="catalytic activity">
    <reaction evidence="12">
        <text>D-ribose + ATP = D-ribose 5-phosphate + ADP + H(+)</text>
        <dbReference type="Rhea" id="RHEA:13697"/>
        <dbReference type="ChEBI" id="CHEBI:15378"/>
        <dbReference type="ChEBI" id="CHEBI:30616"/>
        <dbReference type="ChEBI" id="CHEBI:47013"/>
        <dbReference type="ChEBI" id="CHEBI:78346"/>
        <dbReference type="ChEBI" id="CHEBI:456216"/>
        <dbReference type="EC" id="2.7.1.15"/>
    </reaction>
</comment>
<reference evidence="14 15" key="1">
    <citation type="journal article" date="2015" name="Genome Announc.">
        <title>Expanding the biotechnology potential of lactobacilli through comparative genomics of 213 strains and associated genera.</title>
        <authorList>
            <person name="Sun Z."/>
            <person name="Harris H.M."/>
            <person name="McCann A."/>
            <person name="Guo C."/>
            <person name="Argimon S."/>
            <person name="Zhang W."/>
            <person name="Yang X."/>
            <person name="Jeffery I.B."/>
            <person name="Cooney J.C."/>
            <person name="Kagawa T.F."/>
            <person name="Liu W."/>
            <person name="Song Y."/>
            <person name="Salvetti E."/>
            <person name="Wrobel A."/>
            <person name="Rasinkangas P."/>
            <person name="Parkhill J."/>
            <person name="Rea M.C."/>
            <person name="O'Sullivan O."/>
            <person name="Ritari J."/>
            <person name="Douillard F.P."/>
            <person name="Paul Ross R."/>
            <person name="Yang R."/>
            <person name="Briner A.E."/>
            <person name="Felis G.E."/>
            <person name="de Vos W.M."/>
            <person name="Barrangou R."/>
            <person name="Klaenhammer T.R."/>
            <person name="Caufield P.W."/>
            <person name="Cui Y."/>
            <person name="Zhang H."/>
            <person name="O'Toole P.W."/>
        </authorList>
    </citation>
    <scope>NUCLEOTIDE SEQUENCE [LARGE SCALE GENOMIC DNA]</scope>
    <source>
        <strain evidence="14 15">DSM 22698</strain>
    </source>
</reference>
<gene>
    <name evidence="12" type="primary">rbsK</name>
    <name evidence="14" type="ORF">FD19_GL000726</name>
</gene>
<evidence type="ECO:0000256" key="10">
    <source>
        <dbReference type="ARBA" id="ARBA00022958"/>
    </source>
</evidence>
<dbReference type="STRING" id="1423810.FD19_GL000726"/>
<comment type="pathway">
    <text evidence="12">Carbohydrate metabolism; D-ribose degradation; D-ribose 5-phosphate from beta-D-ribopyranose: step 2/2.</text>
</comment>
<dbReference type="InterPro" id="IPR029056">
    <property type="entry name" value="Ribokinase-like"/>
</dbReference>
<comment type="caution">
    <text evidence="14">The sequence shown here is derived from an EMBL/GenBank/DDBJ whole genome shotgun (WGS) entry which is preliminary data.</text>
</comment>
<dbReference type="PANTHER" id="PTHR10584:SF166">
    <property type="entry name" value="RIBOKINASE"/>
    <property type="match status" value="1"/>
</dbReference>
<dbReference type="InterPro" id="IPR011877">
    <property type="entry name" value="Ribokinase"/>
</dbReference>
<evidence type="ECO:0000256" key="6">
    <source>
        <dbReference type="ARBA" id="ARBA00022741"/>
    </source>
</evidence>
<feature type="binding site" evidence="12">
    <location>
        <position position="286"/>
    </location>
    <ligand>
        <name>K(+)</name>
        <dbReference type="ChEBI" id="CHEBI:29103"/>
    </ligand>
</feature>
<proteinExistence type="inferred from homology"/>
<dbReference type="EMBL" id="AYZK01000001">
    <property type="protein sequence ID" value="KRM88429.1"/>
    <property type="molecule type" value="Genomic_DNA"/>
</dbReference>
<dbReference type="SUPFAM" id="SSF53613">
    <property type="entry name" value="Ribokinase-like"/>
    <property type="match status" value="1"/>
</dbReference>
<dbReference type="PANTHER" id="PTHR10584">
    <property type="entry name" value="SUGAR KINASE"/>
    <property type="match status" value="1"/>
</dbReference>
<keyword evidence="15" id="KW-1185">Reference proteome</keyword>
<keyword evidence="7 12" id="KW-0418">Kinase</keyword>
<keyword evidence="8 12" id="KW-0067">ATP-binding</keyword>
<feature type="binding site" evidence="12">
    <location>
        <position position="281"/>
    </location>
    <ligand>
        <name>K(+)</name>
        <dbReference type="ChEBI" id="CHEBI:29103"/>
    </ligand>
</feature>
<keyword evidence="4 12" id="KW-0808">Transferase</keyword>
<comment type="subunit">
    <text evidence="12">Homodimer.</text>
</comment>
<dbReference type="HAMAP" id="MF_01987">
    <property type="entry name" value="Ribokinase"/>
    <property type="match status" value="1"/>
</dbReference>
<evidence type="ECO:0000256" key="3">
    <source>
        <dbReference type="ARBA" id="ARBA00016943"/>
    </source>
</evidence>
<keyword evidence="9 12" id="KW-0460">Magnesium</keyword>
<feature type="binding site" evidence="12">
    <location>
        <position position="284"/>
    </location>
    <ligand>
        <name>K(+)</name>
        <dbReference type="ChEBI" id="CHEBI:29103"/>
    </ligand>
</feature>
<feature type="domain" description="Carbohydrate kinase PfkB" evidence="13">
    <location>
        <begin position="3"/>
        <end position="293"/>
    </location>
</feature>
<evidence type="ECO:0000256" key="1">
    <source>
        <dbReference type="ARBA" id="ARBA00005380"/>
    </source>
</evidence>
<dbReference type="PRINTS" id="PR00990">
    <property type="entry name" value="RIBOKINASE"/>
</dbReference>
<feature type="active site" description="Proton acceptor" evidence="12">
    <location>
        <position position="252"/>
    </location>
</feature>
<evidence type="ECO:0000259" key="13">
    <source>
        <dbReference type="Pfam" id="PF00294"/>
    </source>
</evidence>
<comment type="subcellular location">
    <subcellularLocation>
        <location evidence="12">Cytoplasm</location>
    </subcellularLocation>
</comment>
<keyword evidence="11 12" id="KW-0119">Carbohydrate metabolism</keyword>
<dbReference type="AlphaFoldDB" id="A0A0R2C9F4"/>
<keyword evidence="12" id="KW-0963">Cytoplasm</keyword>
<evidence type="ECO:0000256" key="8">
    <source>
        <dbReference type="ARBA" id="ARBA00022840"/>
    </source>
</evidence>
<feature type="binding site" evidence="12">
    <location>
        <position position="246"/>
    </location>
    <ligand>
        <name>K(+)</name>
        <dbReference type="ChEBI" id="CHEBI:29103"/>
    </ligand>
</feature>
<protein>
    <recommendedName>
        <fullName evidence="3 12">Ribokinase</fullName>
        <shortName evidence="12">RK</shortName>
        <ecNumber evidence="2 12">2.7.1.15</ecNumber>
    </recommendedName>
</protein>
<dbReference type="CDD" id="cd01174">
    <property type="entry name" value="ribokinase"/>
    <property type="match status" value="1"/>
</dbReference>
<feature type="binding site" evidence="12">
    <location>
        <position position="139"/>
    </location>
    <ligand>
        <name>substrate</name>
    </ligand>
</feature>
<dbReference type="Pfam" id="PF00294">
    <property type="entry name" value="PfkB"/>
    <property type="match status" value="1"/>
</dbReference>
<dbReference type="InterPro" id="IPR002139">
    <property type="entry name" value="Ribo/fructo_kinase"/>
</dbReference>
<evidence type="ECO:0000313" key="14">
    <source>
        <dbReference type="EMBL" id="KRM88429.1"/>
    </source>
</evidence>
<dbReference type="RefSeq" id="WP_054750883.1">
    <property type="nucleotide sequence ID" value="NZ_AYZK01000001.1"/>
</dbReference>
<dbReference type="GO" id="GO:0005829">
    <property type="term" value="C:cytosol"/>
    <property type="evidence" value="ECO:0007669"/>
    <property type="project" value="TreeGrafter"/>
</dbReference>
<comment type="activity regulation">
    <text evidence="12">Activated by a monovalent cation that binds near, but not in, the active site. The most likely occupant of the site in vivo is potassium. Ion binding induces a conformational change that may alter substrate affinity.</text>
</comment>
<dbReference type="EC" id="2.7.1.15" evidence="2 12"/>
<dbReference type="UniPathway" id="UPA00916">
    <property type="reaction ID" value="UER00889"/>
</dbReference>
<evidence type="ECO:0000256" key="2">
    <source>
        <dbReference type="ARBA" id="ARBA00012035"/>
    </source>
</evidence>
<feature type="binding site" evidence="12">
    <location>
        <begin position="251"/>
        <end position="252"/>
    </location>
    <ligand>
        <name>ATP</name>
        <dbReference type="ChEBI" id="CHEBI:30616"/>
    </ligand>
</feature>
<feature type="binding site" evidence="12">
    <location>
        <position position="248"/>
    </location>
    <ligand>
        <name>K(+)</name>
        <dbReference type="ChEBI" id="CHEBI:29103"/>
    </ligand>
</feature>
<name>A0A0R2C9F4_9LACO</name>
<dbReference type="Proteomes" id="UP000051789">
    <property type="component" value="Unassembled WGS sequence"/>
</dbReference>
<keyword evidence="6 12" id="KW-0547">Nucleotide-binding</keyword>
<evidence type="ECO:0000256" key="7">
    <source>
        <dbReference type="ARBA" id="ARBA00022777"/>
    </source>
</evidence>
<comment type="caution">
    <text evidence="12">Lacks conserved residue(s) required for the propagation of feature annotation.</text>
</comment>
<dbReference type="GO" id="GO:0005524">
    <property type="term" value="F:ATP binding"/>
    <property type="evidence" value="ECO:0007669"/>
    <property type="project" value="UniProtKB-UniRule"/>
</dbReference>
<feature type="binding site" evidence="12">
    <location>
        <position position="252"/>
    </location>
    <ligand>
        <name>substrate</name>
    </ligand>
</feature>